<dbReference type="OrthoDB" id="15210at2157"/>
<dbReference type="InterPro" id="IPR003837">
    <property type="entry name" value="GatC"/>
</dbReference>
<dbReference type="GO" id="GO:0006450">
    <property type="term" value="P:regulation of translational fidelity"/>
    <property type="evidence" value="ECO:0007669"/>
    <property type="project" value="InterPro"/>
</dbReference>
<keyword evidence="2" id="KW-1185">Reference proteome</keyword>
<dbReference type="NCBIfam" id="TIGR00135">
    <property type="entry name" value="gatC"/>
    <property type="match status" value="1"/>
</dbReference>
<dbReference type="KEGG" id="nev:NTE_02819"/>
<dbReference type="Proteomes" id="UP000028194">
    <property type="component" value="Chromosome"/>
</dbReference>
<dbReference type="EC" id="6.3.5.-" evidence="1"/>
<organism evidence="1 2">
    <name type="scientific">Candidatus Nitrososphaera evergladensis SR1</name>
    <dbReference type="NCBI Taxonomy" id="1459636"/>
    <lineage>
        <taxon>Archaea</taxon>
        <taxon>Nitrososphaerota</taxon>
        <taxon>Nitrososphaeria</taxon>
        <taxon>Nitrososphaerales</taxon>
        <taxon>Nitrososphaeraceae</taxon>
        <taxon>Nitrososphaera</taxon>
    </lineage>
</organism>
<reference evidence="1 2" key="1">
    <citation type="journal article" date="2014" name="PLoS ONE">
        <title>Genome Sequence of Candidatus Nitrososphaera evergladensis from Group I.1b Enriched from Everglades Soil Reveals Novel Genomic Features of the Ammonia-Oxidizing Archaea.</title>
        <authorList>
            <person name="Zhalnina K.V."/>
            <person name="Dias R."/>
            <person name="Leonard M.T."/>
            <person name="Dorr de Quadros P."/>
            <person name="Camargo F.A."/>
            <person name="Drew J.C."/>
            <person name="Farmerie W.G."/>
            <person name="Daroub S.H."/>
            <person name="Triplett E.W."/>
        </authorList>
    </citation>
    <scope>NUCLEOTIDE SEQUENCE [LARGE SCALE GENOMIC DNA]</scope>
    <source>
        <strain evidence="1 2">SR1</strain>
    </source>
</reference>
<dbReference type="eggNOG" id="arCOG02726">
    <property type="taxonomic scope" value="Archaea"/>
</dbReference>
<dbReference type="EMBL" id="CP007174">
    <property type="protein sequence ID" value="AIF84859.1"/>
    <property type="molecule type" value="Genomic_DNA"/>
</dbReference>
<dbReference type="HOGENOM" id="CLU_105899_4_1_2"/>
<protein>
    <submittedName>
        <fullName evidence="1">Glutamyl-tRNA(Gln) and/or aspartyl-tRNA(Asn) amidotransferase, C subunit</fullName>
        <ecNumber evidence="1">6.3.5.-</ecNumber>
    </submittedName>
</protein>
<dbReference type="AlphaFoldDB" id="A0A075N034"/>
<proteinExistence type="predicted"/>
<keyword evidence="1" id="KW-0808">Transferase</keyword>
<dbReference type="SUPFAM" id="SSF141000">
    <property type="entry name" value="Glu-tRNAGln amidotransferase C subunit"/>
    <property type="match status" value="1"/>
</dbReference>
<keyword evidence="1" id="KW-0436">Ligase</keyword>
<dbReference type="GO" id="GO:0016740">
    <property type="term" value="F:transferase activity"/>
    <property type="evidence" value="ECO:0007669"/>
    <property type="project" value="UniProtKB-KW"/>
</dbReference>
<name>A0A075N034_9ARCH</name>
<dbReference type="Pfam" id="PF02686">
    <property type="entry name" value="GatC"/>
    <property type="match status" value="1"/>
</dbReference>
<dbReference type="GO" id="GO:0016874">
    <property type="term" value="F:ligase activity"/>
    <property type="evidence" value="ECO:0007669"/>
    <property type="project" value="UniProtKB-KW"/>
</dbReference>
<dbReference type="InterPro" id="IPR036113">
    <property type="entry name" value="Asp/Glu-ADT_sf_sub_c"/>
</dbReference>
<evidence type="ECO:0000313" key="2">
    <source>
        <dbReference type="Proteomes" id="UP000028194"/>
    </source>
</evidence>
<dbReference type="Gene3D" id="1.10.20.60">
    <property type="entry name" value="Glu-tRNAGln amidotransferase C subunit, N-terminal domain"/>
    <property type="match status" value="1"/>
</dbReference>
<dbReference type="RefSeq" id="WP_148701362.1">
    <property type="nucleotide sequence ID" value="NZ_CP007174.1"/>
</dbReference>
<accession>A0A075N034</accession>
<evidence type="ECO:0000313" key="1">
    <source>
        <dbReference type="EMBL" id="AIF84859.1"/>
    </source>
</evidence>
<gene>
    <name evidence="1" type="ORF">NTE_02819</name>
</gene>
<sequence>MTTTAKVTREEVRHLGWLSRIELSDEELAKYTSQIEQIIAYLDRLDTIPLEKAEVIKSKKKFSELRQDEERAFGADTLGTKYRKDGFVKGPRMV</sequence>
<dbReference type="STRING" id="1459636.NTE_02819"/>
<dbReference type="GeneID" id="41598504"/>